<dbReference type="EMBL" id="LAZR01035938">
    <property type="protein sequence ID" value="KKL26156.1"/>
    <property type="molecule type" value="Genomic_DNA"/>
</dbReference>
<sequence>MGNSLRLRGPWIVRGGLLDTSVSSQGGSIAAGGSVALVMSAYTFMPDMLGRDLFSFLDVRVRIALLGLPNADSPRLALINESGSATTYLAEWRHINP</sequence>
<name>A0A0F9E8H4_9ZZZZ</name>
<proteinExistence type="predicted"/>
<evidence type="ECO:0000313" key="1">
    <source>
        <dbReference type="EMBL" id="KKL26156.1"/>
    </source>
</evidence>
<dbReference type="AlphaFoldDB" id="A0A0F9E8H4"/>
<accession>A0A0F9E8H4</accession>
<comment type="caution">
    <text evidence="1">The sequence shown here is derived from an EMBL/GenBank/DDBJ whole genome shotgun (WGS) entry which is preliminary data.</text>
</comment>
<organism evidence="1">
    <name type="scientific">marine sediment metagenome</name>
    <dbReference type="NCBI Taxonomy" id="412755"/>
    <lineage>
        <taxon>unclassified sequences</taxon>
        <taxon>metagenomes</taxon>
        <taxon>ecological metagenomes</taxon>
    </lineage>
</organism>
<protein>
    <submittedName>
        <fullName evidence="1">Uncharacterized protein</fullName>
    </submittedName>
</protein>
<gene>
    <name evidence="1" type="ORF">LCGC14_2398130</name>
</gene>
<reference evidence="1" key="1">
    <citation type="journal article" date="2015" name="Nature">
        <title>Complex archaea that bridge the gap between prokaryotes and eukaryotes.</title>
        <authorList>
            <person name="Spang A."/>
            <person name="Saw J.H."/>
            <person name="Jorgensen S.L."/>
            <person name="Zaremba-Niedzwiedzka K."/>
            <person name="Martijn J."/>
            <person name="Lind A.E."/>
            <person name="van Eijk R."/>
            <person name="Schleper C."/>
            <person name="Guy L."/>
            <person name="Ettema T.J."/>
        </authorList>
    </citation>
    <scope>NUCLEOTIDE SEQUENCE</scope>
</reference>